<accession>A0A1M5NFI8</accession>
<feature type="domain" description="SipL SPOCS" evidence="1">
    <location>
        <begin position="40"/>
        <end position="104"/>
    </location>
</feature>
<dbReference type="OrthoDB" id="1716276at2"/>
<gene>
    <name evidence="2" type="ORF">SAMN02745221_01197</name>
</gene>
<protein>
    <recommendedName>
        <fullName evidence="1">SipL SPOCS domain-containing protein</fullName>
    </recommendedName>
</protein>
<sequence>MFDKIEYHGLPERYPPRDHICHYKQISINEHLVVPCVKPPIEQLLEVKVHPVVDECVVIDTPVGKKLVIKGYVEQKIIYVADVPCQSVHAAHFTIPFCHFEEISSSCIWSTCDINNPHVLVEYVCAKKTGPKEIAKCVILLIWWPKKSHHVPPPCPPDPCSSGEGGNHHHHNYMPGCKNCSMYGNCPISGK</sequence>
<dbReference type="EMBL" id="FQWY01000016">
    <property type="protein sequence ID" value="SHG88281.1"/>
    <property type="molecule type" value="Genomic_DNA"/>
</dbReference>
<reference evidence="3" key="1">
    <citation type="submission" date="2016-11" db="EMBL/GenBank/DDBJ databases">
        <authorList>
            <person name="Varghese N."/>
            <person name="Submissions S."/>
        </authorList>
    </citation>
    <scope>NUCLEOTIDE SEQUENCE [LARGE SCALE GENOMIC DNA]</scope>
    <source>
        <strain evidence="3">DSM 11003</strain>
    </source>
</reference>
<dbReference type="RefSeq" id="WP_073091537.1">
    <property type="nucleotide sequence ID" value="NZ_FQWY01000016.1"/>
</dbReference>
<proteinExistence type="predicted"/>
<dbReference type="Proteomes" id="UP000242329">
    <property type="component" value="Unassembled WGS sequence"/>
</dbReference>
<evidence type="ECO:0000313" key="2">
    <source>
        <dbReference type="EMBL" id="SHG88281.1"/>
    </source>
</evidence>
<dbReference type="InterPro" id="IPR024300">
    <property type="entry name" value="SipL_SPOCS_dom"/>
</dbReference>
<organism evidence="2 3">
    <name type="scientific">Thermosyntropha lipolytica DSM 11003</name>
    <dbReference type="NCBI Taxonomy" id="1123382"/>
    <lineage>
        <taxon>Bacteria</taxon>
        <taxon>Bacillati</taxon>
        <taxon>Bacillota</taxon>
        <taxon>Clostridia</taxon>
        <taxon>Eubacteriales</taxon>
        <taxon>Syntrophomonadaceae</taxon>
        <taxon>Thermosyntropha</taxon>
    </lineage>
</organism>
<evidence type="ECO:0000313" key="3">
    <source>
        <dbReference type="Proteomes" id="UP000242329"/>
    </source>
</evidence>
<evidence type="ECO:0000259" key="1">
    <source>
        <dbReference type="Pfam" id="PF12673"/>
    </source>
</evidence>
<dbReference type="STRING" id="1123382.SAMN02745221_01197"/>
<keyword evidence="3" id="KW-1185">Reference proteome</keyword>
<name>A0A1M5NFI8_9FIRM</name>
<dbReference type="Pfam" id="PF12673">
    <property type="entry name" value="SipL"/>
    <property type="match status" value="1"/>
</dbReference>
<dbReference type="AlphaFoldDB" id="A0A1M5NFI8"/>